<comment type="caution">
    <text evidence="2">The sequence shown here is derived from an EMBL/GenBank/DDBJ whole genome shotgun (WGS) entry which is preliminary data.</text>
</comment>
<gene>
    <name evidence="2" type="ORF">C7450_106261</name>
</gene>
<dbReference type="EMBL" id="QJJK01000006">
    <property type="protein sequence ID" value="PXW58085.1"/>
    <property type="molecule type" value="Genomic_DNA"/>
</dbReference>
<dbReference type="Pfam" id="PF13489">
    <property type="entry name" value="Methyltransf_23"/>
    <property type="match status" value="1"/>
</dbReference>
<sequence>MRIALITAQVPFVRGGAELLADRLRDHLRLYGHNAEIVSLPFKWYPPSTLLDHMVAATLTDFSNYNAVPVDLAIGLKFPAYLGQHPNMVMWLLHQYRGAYDEWDTGHGDLLFHEDGKLARDAIRQADNLAMRRAKAVFTISENVTQRLQKYNGVASTALYHPPPLAERHDCRGYEDYLYFPSRLSLPKRQSLVVEALARTRAPVKVMFAGAADNPQQEEELHALARTLGVDDRVIWSGPVDDDTMVDAYARARAVVYPPRDEDYGYVTLEAMLSRKAVITCADSGGPLEFIEDGVSGFVTASDPASLAAAMDEIWEDPAQAERMGTAAWDRYQSMGISWQNVIAQLTSEPTGAASPSETPARLQRPSPRAIVANAVTPRIEPVIARTGINSVKELSTIFELDDAFSTPDAVTYYERHFARFLTSLAMLDPKPGTRVLDIGASEPYVFAALLKRYAPDVWISAVEERGSASAINYKIKSKVPGVQDFEVHRVKCNVERERLPFPDASFDLVLAMEILEHLPVNPAFFAEEIARVTRPGGQVLVTTPNIASHEATARLLNGHSPYSFGIFMPLMGIHGRHQREWTPHEVELLMRSAGFDTDRLSTADVYGQTVESKAADVLMTWRRDPVLLGETTLYLGTRSLRQSDAPLDLYISDPRQYRGGILATRRRPTDANVQVALTNKSPVSWAHDGPDPVQLEIRWLNDDGELSQEFVRLPLPRTIDPGETLNTLLRLGEEPDRYEGAVSIRLFHLGYGWFDILNTTNSVLLPLKRATFEAFMASPELREA</sequence>
<proteinExistence type="predicted"/>
<evidence type="ECO:0000313" key="2">
    <source>
        <dbReference type="EMBL" id="PXW58085.1"/>
    </source>
</evidence>
<protein>
    <submittedName>
        <fullName evidence="2">Glycosyltransferase involved in cell wall biosynthesis</fullName>
    </submittedName>
</protein>
<dbReference type="InterPro" id="IPR029063">
    <property type="entry name" value="SAM-dependent_MTases_sf"/>
</dbReference>
<evidence type="ECO:0000313" key="3">
    <source>
        <dbReference type="Proteomes" id="UP000248021"/>
    </source>
</evidence>
<keyword evidence="2" id="KW-0808">Transferase</keyword>
<dbReference type="Proteomes" id="UP000248021">
    <property type="component" value="Unassembled WGS sequence"/>
</dbReference>
<dbReference type="SUPFAM" id="SSF53335">
    <property type="entry name" value="S-adenosyl-L-methionine-dependent methyltransferases"/>
    <property type="match status" value="1"/>
</dbReference>
<name>A0A2V3U5H5_9HYPH</name>
<feature type="domain" description="Glycosyl transferase family 1" evidence="1">
    <location>
        <begin position="175"/>
        <end position="328"/>
    </location>
</feature>
<dbReference type="Gene3D" id="3.40.50.2000">
    <property type="entry name" value="Glycogen Phosphorylase B"/>
    <property type="match status" value="1"/>
</dbReference>
<dbReference type="CDD" id="cd03801">
    <property type="entry name" value="GT4_PimA-like"/>
    <property type="match status" value="1"/>
</dbReference>
<dbReference type="GO" id="GO:0016757">
    <property type="term" value="F:glycosyltransferase activity"/>
    <property type="evidence" value="ECO:0007669"/>
    <property type="project" value="InterPro"/>
</dbReference>
<dbReference type="SUPFAM" id="SSF53756">
    <property type="entry name" value="UDP-Glycosyltransferase/glycogen phosphorylase"/>
    <property type="match status" value="1"/>
</dbReference>
<dbReference type="PANTHER" id="PTHR12526">
    <property type="entry name" value="GLYCOSYLTRANSFERASE"/>
    <property type="match status" value="1"/>
</dbReference>
<organism evidence="2 3">
    <name type="scientific">Chelatococcus asaccharovorans</name>
    <dbReference type="NCBI Taxonomy" id="28210"/>
    <lineage>
        <taxon>Bacteria</taxon>
        <taxon>Pseudomonadati</taxon>
        <taxon>Pseudomonadota</taxon>
        <taxon>Alphaproteobacteria</taxon>
        <taxon>Hyphomicrobiales</taxon>
        <taxon>Chelatococcaceae</taxon>
        <taxon>Chelatococcus</taxon>
    </lineage>
</organism>
<dbReference type="Gene3D" id="3.40.50.150">
    <property type="entry name" value="Vaccinia Virus protein VP39"/>
    <property type="match status" value="1"/>
</dbReference>
<dbReference type="AlphaFoldDB" id="A0A2V3U5H5"/>
<dbReference type="CDD" id="cd02440">
    <property type="entry name" value="AdoMet_MTases"/>
    <property type="match status" value="1"/>
</dbReference>
<evidence type="ECO:0000259" key="1">
    <source>
        <dbReference type="Pfam" id="PF00534"/>
    </source>
</evidence>
<dbReference type="InterPro" id="IPR001296">
    <property type="entry name" value="Glyco_trans_1"/>
</dbReference>
<dbReference type="PANTHER" id="PTHR12526:SF635">
    <property type="entry name" value="GLYCOSYL TRANSFERASE GROUP 1"/>
    <property type="match status" value="1"/>
</dbReference>
<accession>A0A2V3U5H5</accession>
<reference evidence="2 3" key="1">
    <citation type="submission" date="2018-05" db="EMBL/GenBank/DDBJ databases">
        <title>Genomic Encyclopedia of Type Strains, Phase IV (KMG-IV): sequencing the most valuable type-strain genomes for metagenomic binning, comparative biology and taxonomic classification.</title>
        <authorList>
            <person name="Goeker M."/>
        </authorList>
    </citation>
    <scope>NUCLEOTIDE SEQUENCE [LARGE SCALE GENOMIC DNA]</scope>
    <source>
        <strain evidence="2 3">DSM 6462</strain>
    </source>
</reference>
<keyword evidence="3" id="KW-1185">Reference proteome</keyword>
<dbReference type="RefSeq" id="WP_170147264.1">
    <property type="nucleotide sequence ID" value="NZ_JAHBRY010000001.1"/>
</dbReference>
<dbReference type="Pfam" id="PF00534">
    <property type="entry name" value="Glycos_transf_1"/>
    <property type="match status" value="1"/>
</dbReference>